<gene>
    <name evidence="6" type="primary">rlmG</name>
    <name evidence="9" type="ORF">HMPREF0454_03071</name>
</gene>
<dbReference type="InterPro" id="IPR029063">
    <property type="entry name" value="SAM-dependent_MTases_sf"/>
</dbReference>
<dbReference type="EMBL" id="AGCI01000069">
    <property type="protein sequence ID" value="EHM41309.1"/>
    <property type="molecule type" value="Genomic_DNA"/>
</dbReference>
<dbReference type="GO" id="GO:0052916">
    <property type="term" value="F:23S rRNA (guanine(1835)-N(2))-methyltransferase activity"/>
    <property type="evidence" value="ECO:0007669"/>
    <property type="project" value="UniProtKB-EC"/>
</dbReference>
<evidence type="ECO:0000256" key="6">
    <source>
        <dbReference type="HAMAP-Rule" id="MF_01859"/>
    </source>
</evidence>
<dbReference type="Gene3D" id="3.40.50.150">
    <property type="entry name" value="Vaccinia Virus protein VP39"/>
    <property type="match status" value="2"/>
</dbReference>
<dbReference type="PANTHER" id="PTHR47816">
    <property type="entry name" value="RIBOSOMAL RNA SMALL SUBUNIT METHYLTRANSFERASE C"/>
    <property type="match status" value="1"/>
</dbReference>
<reference evidence="9 10" key="1">
    <citation type="submission" date="2011-08" db="EMBL/GenBank/DDBJ databases">
        <authorList>
            <person name="Weinstock G."/>
            <person name="Sodergren E."/>
            <person name="Clifton S."/>
            <person name="Fulton L."/>
            <person name="Fulton B."/>
            <person name="Courtney L."/>
            <person name="Fronick C."/>
            <person name="Harrison M."/>
            <person name="Strong C."/>
            <person name="Farmer C."/>
            <person name="Delahaunty K."/>
            <person name="Markovic C."/>
            <person name="Hall O."/>
            <person name="Minx P."/>
            <person name="Tomlinson C."/>
            <person name="Mitreva M."/>
            <person name="Hou S."/>
            <person name="Chen J."/>
            <person name="Wollam A."/>
            <person name="Pepin K.H."/>
            <person name="Johnson M."/>
            <person name="Bhonagiri V."/>
            <person name="Zhang X."/>
            <person name="Suruliraj S."/>
            <person name="Warren W."/>
            <person name="Chinwalla A."/>
            <person name="Mardis E.R."/>
            <person name="Wilson R.K."/>
        </authorList>
    </citation>
    <scope>NUCLEOTIDE SEQUENCE [LARGE SCALE GENOMIC DNA]</scope>
    <source>
        <strain evidence="9 10">ATCC 51873</strain>
    </source>
</reference>
<comment type="function">
    <text evidence="6">Specifically methylates the guanine in position 1835 (m2G1835) of 23S rRNA.</text>
</comment>
<dbReference type="InterPro" id="IPR046977">
    <property type="entry name" value="RsmC/RlmG"/>
</dbReference>
<dbReference type="HOGENOM" id="CLU_040288_4_0_6"/>
<dbReference type="PROSITE" id="PS00092">
    <property type="entry name" value="N6_MTASE"/>
    <property type="match status" value="1"/>
</dbReference>
<evidence type="ECO:0000256" key="3">
    <source>
        <dbReference type="ARBA" id="ARBA00022603"/>
    </source>
</evidence>
<evidence type="ECO:0000256" key="2">
    <source>
        <dbReference type="ARBA" id="ARBA00022552"/>
    </source>
</evidence>
<evidence type="ECO:0000313" key="10">
    <source>
        <dbReference type="Proteomes" id="UP000005959"/>
    </source>
</evidence>
<dbReference type="SUPFAM" id="SSF53335">
    <property type="entry name" value="S-adenosyl-L-methionine-dependent methyltransferases"/>
    <property type="match status" value="1"/>
</dbReference>
<keyword evidence="2 6" id="KW-0698">rRNA processing</keyword>
<sequence length="396" mass="43718">MDRVFGGAMSQLEPISGFFEENGLELERYPQQSDDPTLQAWEAADEYLLQSFELPQTEGRPVIVFNDAFGALACALHGQPLYSVSDSYVSQLATRHNLGLNGMDDDTVTLLDSLAPLPQSPALVLIKVPKALALLEHQLRALREVVAPDTVIIAAAKARDIHTSTLQLFETILGDTHTSLAWKKARLIHCKVAERNPAPAQPTTVWPLDLCGTDEPYQMHNHASVFSRSNLDIGARFFLEHLPKDIEGSIADLGCGNGVIGLKALELNPNADMLFCDESYMAVASAQMNVEVNRPEDMDRCAFRVGNGFSGVDGGSLNAVLCNPPFHQQHSITDQVAWDMFVGAKRCLKIHGTLYIVGNRHLDYFHKLKRLFGNCTTIETNKKFVVLKATKLPPRR</sequence>
<dbReference type="Pfam" id="PF26049">
    <property type="entry name" value="RLMG_N"/>
    <property type="match status" value="1"/>
</dbReference>
<dbReference type="InterPro" id="IPR007848">
    <property type="entry name" value="Small_mtfrase_dom"/>
</dbReference>
<dbReference type="InterPro" id="IPR058679">
    <property type="entry name" value="RlmG_N"/>
</dbReference>
<evidence type="ECO:0000256" key="1">
    <source>
        <dbReference type="ARBA" id="ARBA00022490"/>
    </source>
</evidence>
<dbReference type="PANTHER" id="PTHR47816:SF5">
    <property type="entry name" value="RIBOSOMAL RNA LARGE SUBUNIT METHYLTRANSFERASE G"/>
    <property type="match status" value="1"/>
</dbReference>
<comment type="caution">
    <text evidence="9">The sequence shown here is derived from an EMBL/GenBank/DDBJ whole genome shotgun (WGS) entry which is preliminary data.</text>
</comment>
<feature type="domain" description="RlmG N-terminal" evidence="8">
    <location>
        <begin position="21"/>
        <end position="193"/>
    </location>
</feature>
<evidence type="ECO:0000259" key="8">
    <source>
        <dbReference type="Pfam" id="PF26049"/>
    </source>
</evidence>
<dbReference type="AlphaFoldDB" id="G9Y8S8"/>
<feature type="domain" description="Methyltransferase small" evidence="7">
    <location>
        <begin position="217"/>
        <end position="388"/>
    </location>
</feature>
<name>G9Y8S8_HAFAL</name>
<accession>G9Y8S8</accession>
<keyword evidence="4 6" id="KW-0808">Transferase</keyword>
<evidence type="ECO:0000256" key="4">
    <source>
        <dbReference type="ARBA" id="ARBA00022679"/>
    </source>
</evidence>
<keyword evidence="3 6" id="KW-0489">Methyltransferase</keyword>
<protein>
    <recommendedName>
        <fullName evidence="6">Ribosomal RNA large subunit methyltransferase G</fullName>
        <ecNumber evidence="6">2.1.1.174</ecNumber>
    </recommendedName>
    <alternativeName>
        <fullName evidence="6">23S rRNA m2G1835 methyltransferase</fullName>
    </alternativeName>
    <alternativeName>
        <fullName evidence="6">rRNA (guanine-N(2)-)-methyltransferase RlmG</fullName>
    </alternativeName>
</protein>
<dbReference type="GO" id="GO:0005737">
    <property type="term" value="C:cytoplasm"/>
    <property type="evidence" value="ECO:0007669"/>
    <property type="project" value="UniProtKB-SubCell"/>
</dbReference>
<dbReference type="EC" id="2.1.1.174" evidence="6"/>
<dbReference type="HAMAP" id="MF_01859">
    <property type="entry name" value="23SrRNA_methyltr_G"/>
    <property type="match status" value="1"/>
</dbReference>
<keyword evidence="5 6" id="KW-0949">S-adenosyl-L-methionine</keyword>
<proteinExistence type="inferred from homology"/>
<comment type="catalytic activity">
    <reaction evidence="6">
        <text>guanosine(1835) in 23S rRNA + S-adenosyl-L-methionine = N(2)-methylguanosine(1835) in 23S rRNA + S-adenosyl-L-homocysteine + H(+)</text>
        <dbReference type="Rhea" id="RHEA:42744"/>
        <dbReference type="Rhea" id="RHEA-COMP:10217"/>
        <dbReference type="Rhea" id="RHEA-COMP:10218"/>
        <dbReference type="ChEBI" id="CHEBI:15378"/>
        <dbReference type="ChEBI" id="CHEBI:57856"/>
        <dbReference type="ChEBI" id="CHEBI:59789"/>
        <dbReference type="ChEBI" id="CHEBI:74269"/>
        <dbReference type="ChEBI" id="CHEBI:74481"/>
        <dbReference type="EC" id="2.1.1.174"/>
    </reaction>
</comment>
<evidence type="ECO:0000313" key="9">
    <source>
        <dbReference type="EMBL" id="EHM41309.1"/>
    </source>
</evidence>
<dbReference type="InterPro" id="IPR017237">
    <property type="entry name" value="RLMG"/>
</dbReference>
<organism evidence="9 10">
    <name type="scientific">Hafnia alvei ATCC 51873</name>
    <dbReference type="NCBI Taxonomy" id="1002364"/>
    <lineage>
        <taxon>Bacteria</taxon>
        <taxon>Pseudomonadati</taxon>
        <taxon>Pseudomonadota</taxon>
        <taxon>Gammaproteobacteria</taxon>
        <taxon>Enterobacterales</taxon>
        <taxon>Hafniaceae</taxon>
        <taxon>Hafnia</taxon>
    </lineage>
</organism>
<evidence type="ECO:0000256" key="5">
    <source>
        <dbReference type="ARBA" id="ARBA00022691"/>
    </source>
</evidence>
<dbReference type="InterPro" id="IPR002052">
    <property type="entry name" value="DNA_methylase_N6_adenine_CS"/>
</dbReference>
<dbReference type="PIRSF" id="PIRSF037565">
    <property type="entry name" value="RRNA_m2G_Mtase_RsmD_prd"/>
    <property type="match status" value="1"/>
</dbReference>
<keyword evidence="1 6" id="KW-0963">Cytoplasm</keyword>
<dbReference type="GO" id="GO:0003676">
    <property type="term" value="F:nucleic acid binding"/>
    <property type="evidence" value="ECO:0007669"/>
    <property type="project" value="InterPro"/>
</dbReference>
<dbReference type="NCBIfam" id="NF011577">
    <property type="entry name" value="PRK15001.1"/>
    <property type="match status" value="1"/>
</dbReference>
<evidence type="ECO:0000259" key="7">
    <source>
        <dbReference type="Pfam" id="PF05175"/>
    </source>
</evidence>
<comment type="similarity">
    <text evidence="6">Belongs to the methyltransferase superfamily. RlmG family.</text>
</comment>
<comment type="subcellular location">
    <subcellularLocation>
        <location evidence="6">Cytoplasm</location>
    </subcellularLocation>
</comment>
<dbReference type="Pfam" id="PF05175">
    <property type="entry name" value="MTS"/>
    <property type="match status" value="1"/>
</dbReference>
<dbReference type="CDD" id="cd02440">
    <property type="entry name" value="AdoMet_MTases"/>
    <property type="match status" value="1"/>
</dbReference>
<dbReference type="Proteomes" id="UP000005959">
    <property type="component" value="Unassembled WGS sequence"/>
</dbReference>
<dbReference type="PATRIC" id="fig|1002364.3.peg.2779"/>